<organism evidence="6 7">
    <name type="scientific">Brachybacterium hainanense</name>
    <dbReference type="NCBI Taxonomy" id="1541174"/>
    <lineage>
        <taxon>Bacteria</taxon>
        <taxon>Bacillati</taxon>
        <taxon>Actinomycetota</taxon>
        <taxon>Actinomycetes</taxon>
        <taxon>Micrococcales</taxon>
        <taxon>Dermabacteraceae</taxon>
        <taxon>Brachybacterium</taxon>
    </lineage>
</organism>
<dbReference type="InterPro" id="IPR018062">
    <property type="entry name" value="HTH_AraC-typ_CS"/>
</dbReference>
<evidence type="ECO:0000256" key="1">
    <source>
        <dbReference type="ARBA" id="ARBA00023015"/>
    </source>
</evidence>
<evidence type="ECO:0000256" key="4">
    <source>
        <dbReference type="ARBA" id="ARBA00023163"/>
    </source>
</evidence>
<dbReference type="PROSITE" id="PS01124">
    <property type="entry name" value="HTH_ARAC_FAMILY_2"/>
    <property type="match status" value="1"/>
</dbReference>
<protein>
    <submittedName>
        <fullName evidence="6">AraC family transcriptional regulator</fullName>
    </submittedName>
</protein>
<keyword evidence="4" id="KW-0804">Transcription</keyword>
<dbReference type="SUPFAM" id="SSF51215">
    <property type="entry name" value="Regulatory protein AraC"/>
    <property type="match status" value="1"/>
</dbReference>
<dbReference type="Gene3D" id="1.10.10.60">
    <property type="entry name" value="Homeodomain-like"/>
    <property type="match status" value="2"/>
</dbReference>
<name>A0ABV6R8T1_9MICO</name>
<dbReference type="EMBL" id="JBHLSV010000005">
    <property type="protein sequence ID" value="MFC0673380.1"/>
    <property type="molecule type" value="Genomic_DNA"/>
</dbReference>
<keyword evidence="2" id="KW-0238">DNA-binding</keyword>
<feature type="domain" description="HTH araC/xylS-type" evidence="5">
    <location>
        <begin position="170"/>
        <end position="268"/>
    </location>
</feature>
<reference evidence="6 7" key="1">
    <citation type="submission" date="2024-09" db="EMBL/GenBank/DDBJ databases">
        <authorList>
            <person name="Sun Q."/>
            <person name="Mori K."/>
        </authorList>
    </citation>
    <scope>NUCLEOTIDE SEQUENCE [LARGE SCALE GENOMIC DNA]</scope>
    <source>
        <strain evidence="6 7">CICC 10874</strain>
    </source>
</reference>
<proteinExistence type="predicted"/>
<comment type="caution">
    <text evidence="6">The sequence shown here is derived from an EMBL/GenBank/DDBJ whole genome shotgun (WGS) entry which is preliminary data.</text>
</comment>
<dbReference type="InterPro" id="IPR037923">
    <property type="entry name" value="HTH-like"/>
</dbReference>
<dbReference type="InterPro" id="IPR003313">
    <property type="entry name" value="AraC-bd"/>
</dbReference>
<keyword evidence="7" id="KW-1185">Reference proteome</keyword>
<evidence type="ECO:0000313" key="6">
    <source>
        <dbReference type="EMBL" id="MFC0673380.1"/>
    </source>
</evidence>
<evidence type="ECO:0000313" key="7">
    <source>
        <dbReference type="Proteomes" id="UP001589793"/>
    </source>
</evidence>
<gene>
    <name evidence="6" type="ORF">ACFFF6_05350</name>
</gene>
<dbReference type="InterPro" id="IPR018060">
    <property type="entry name" value="HTH_AraC"/>
</dbReference>
<dbReference type="Pfam" id="PF02311">
    <property type="entry name" value="AraC_binding"/>
    <property type="match status" value="1"/>
</dbReference>
<dbReference type="PRINTS" id="PR00032">
    <property type="entry name" value="HTHARAC"/>
</dbReference>
<dbReference type="RefSeq" id="WP_376978906.1">
    <property type="nucleotide sequence ID" value="NZ_JBHLSV010000005.1"/>
</dbReference>
<dbReference type="SUPFAM" id="SSF46689">
    <property type="entry name" value="Homeodomain-like"/>
    <property type="match status" value="2"/>
</dbReference>
<dbReference type="InterPro" id="IPR020449">
    <property type="entry name" value="Tscrpt_reg_AraC-type_HTH"/>
</dbReference>
<dbReference type="PANTHER" id="PTHR46796">
    <property type="entry name" value="HTH-TYPE TRANSCRIPTIONAL ACTIVATOR RHAS-RELATED"/>
    <property type="match status" value="1"/>
</dbReference>
<evidence type="ECO:0000259" key="5">
    <source>
        <dbReference type="PROSITE" id="PS01124"/>
    </source>
</evidence>
<dbReference type="Pfam" id="PF12833">
    <property type="entry name" value="HTH_18"/>
    <property type="match status" value="1"/>
</dbReference>
<evidence type="ECO:0000256" key="2">
    <source>
        <dbReference type="ARBA" id="ARBA00023125"/>
    </source>
</evidence>
<dbReference type="InterPro" id="IPR009057">
    <property type="entry name" value="Homeodomain-like_sf"/>
</dbReference>
<dbReference type="Proteomes" id="UP001589793">
    <property type="component" value="Unassembled WGS sequence"/>
</dbReference>
<sequence length="275" mass="31469">MQDIAAELMAGGRQVAVARVQGVDDNMDRPHRHEFLEAYVLEAGQRDHWSGGQVHRITTPDIITFPPHDEHFSYSPPGVPFRRVVVYGLPEAVLLEDVRRRALAQVRVCRPGAADASTVSLIVRRMIQLQEGLGDRAQDEMGLLLTQLLVVLQRQQEIDAIAAEREARAAAIIRHLHEHYTEHIELEDLAEIFYVSRFHLAREFRRHTGTTVISYVNALRVDQARRLLQETERPIGEISAQVGFRNVTHFNRVFRDRTGITPREERRARPVHRPG</sequence>
<dbReference type="InterPro" id="IPR050204">
    <property type="entry name" value="AraC_XylS_family_regulators"/>
</dbReference>
<dbReference type="SMART" id="SM00342">
    <property type="entry name" value="HTH_ARAC"/>
    <property type="match status" value="1"/>
</dbReference>
<dbReference type="InterPro" id="IPR014710">
    <property type="entry name" value="RmlC-like_jellyroll"/>
</dbReference>
<evidence type="ECO:0000256" key="3">
    <source>
        <dbReference type="ARBA" id="ARBA00023159"/>
    </source>
</evidence>
<dbReference type="PROSITE" id="PS00041">
    <property type="entry name" value="HTH_ARAC_FAMILY_1"/>
    <property type="match status" value="1"/>
</dbReference>
<keyword evidence="1" id="KW-0805">Transcription regulation</keyword>
<dbReference type="Gene3D" id="2.60.120.10">
    <property type="entry name" value="Jelly Rolls"/>
    <property type="match status" value="1"/>
</dbReference>
<accession>A0ABV6R8T1</accession>
<keyword evidence="3" id="KW-0010">Activator</keyword>